<feature type="chain" id="PRO_5036996001" evidence="12">
    <location>
        <begin position="22"/>
        <end position="398"/>
    </location>
</feature>
<keyword evidence="5 11" id="KW-0812">Transmembrane</keyword>
<organism evidence="15 16">
    <name type="scientific">Parascaris univalens</name>
    <name type="common">Nematode worm</name>
    <dbReference type="NCBI Taxonomy" id="6257"/>
    <lineage>
        <taxon>Eukaryota</taxon>
        <taxon>Metazoa</taxon>
        <taxon>Ecdysozoa</taxon>
        <taxon>Nematoda</taxon>
        <taxon>Chromadorea</taxon>
        <taxon>Rhabditida</taxon>
        <taxon>Spirurina</taxon>
        <taxon>Ascaridomorpha</taxon>
        <taxon>Ascaridoidea</taxon>
        <taxon>Ascarididae</taxon>
        <taxon>Parascaris</taxon>
    </lineage>
</organism>
<evidence type="ECO:0000313" key="15">
    <source>
        <dbReference type="Proteomes" id="UP000887569"/>
    </source>
</evidence>
<dbReference type="InterPro" id="IPR006202">
    <property type="entry name" value="Neur_chan_lig-bd"/>
</dbReference>
<dbReference type="InterPro" id="IPR006028">
    <property type="entry name" value="GABAA/Glycine_rcpt"/>
</dbReference>
<evidence type="ECO:0000256" key="3">
    <source>
        <dbReference type="ARBA" id="ARBA00022448"/>
    </source>
</evidence>
<keyword evidence="4" id="KW-1003">Cell membrane</keyword>
<sequence length="398" mass="46004">MAISAIAVGFIFLLQVEICFPETIVDSVANNYSTTTSTLFTVETEKDSDATYTQIPLNDREIAESILRRYRFPDSSTNISVAVHIVIDRILTQNEFECNMRITLRQKWVEVKLAYEKERSFHAPIKLRSSAYIWNPNLIISNALEATSVGRDDVRIFNSGLVEYVQRLVVTTFENHDLHSFPFERRNCTIEFANEDSRAQWTRITSIMAPKTGWGAWTMVDWHRKGKSVTLELKRSANIWMWTLYLPTMLLLLCSWVSLWMNTKSQISRTILNSTAFLTILIIVICNCWGVPRTPYLKAIDVWNLMISTFAFLVILHSAIVTSSALKESEPKTRTTYGDEFDEKTRWLSETPYYAQLPEEQPKTVAKICDYVFRILFPMSFLAASVAYFLHFLQPYLK</sequence>
<dbReference type="WBParaSite" id="PgR004_g103_t01">
    <property type="protein sequence ID" value="PgR004_g103_t01"/>
    <property type="gene ID" value="PgR004_g103"/>
</dbReference>
<keyword evidence="3" id="KW-0813">Transport</keyword>
<evidence type="ECO:0000256" key="8">
    <source>
        <dbReference type="ARBA" id="ARBA00023065"/>
    </source>
</evidence>
<keyword evidence="10" id="KW-0407">Ion channel</keyword>
<feature type="domain" description="Neurotransmitter-gated ion-channel transmembrane" evidence="14">
    <location>
        <begin position="244"/>
        <end position="332"/>
    </location>
</feature>
<evidence type="ECO:0000256" key="2">
    <source>
        <dbReference type="ARBA" id="ARBA00004236"/>
    </source>
</evidence>
<feature type="domain" description="Neurotransmitter-gated ion-channel ligand-binding" evidence="13">
    <location>
        <begin position="74"/>
        <end position="193"/>
    </location>
</feature>
<dbReference type="AlphaFoldDB" id="A0A915AET2"/>
<feature type="transmembrane region" description="Helical" evidence="11">
    <location>
        <begin position="239"/>
        <end position="259"/>
    </location>
</feature>
<dbReference type="PRINTS" id="PR00253">
    <property type="entry name" value="GABAARECEPTR"/>
</dbReference>
<dbReference type="GO" id="GO:0005230">
    <property type="term" value="F:extracellular ligand-gated monoatomic ion channel activity"/>
    <property type="evidence" value="ECO:0007669"/>
    <property type="project" value="InterPro"/>
</dbReference>
<feature type="transmembrane region" description="Helical" evidence="11">
    <location>
        <begin position="371"/>
        <end position="393"/>
    </location>
</feature>
<dbReference type="InterPro" id="IPR036719">
    <property type="entry name" value="Neuro-gated_channel_TM_sf"/>
</dbReference>
<dbReference type="PANTHER" id="PTHR18945">
    <property type="entry name" value="NEUROTRANSMITTER GATED ION CHANNEL"/>
    <property type="match status" value="1"/>
</dbReference>
<dbReference type="GO" id="GO:0004888">
    <property type="term" value="F:transmembrane signaling receptor activity"/>
    <property type="evidence" value="ECO:0007669"/>
    <property type="project" value="InterPro"/>
</dbReference>
<dbReference type="Gene3D" id="1.20.58.390">
    <property type="entry name" value="Neurotransmitter-gated ion-channel transmembrane domain"/>
    <property type="match status" value="1"/>
</dbReference>
<name>A0A915AET2_PARUN</name>
<dbReference type="Gene3D" id="2.70.170.10">
    <property type="entry name" value="Neurotransmitter-gated ion-channel ligand-binding domain"/>
    <property type="match status" value="1"/>
</dbReference>
<evidence type="ECO:0000259" key="14">
    <source>
        <dbReference type="Pfam" id="PF02932"/>
    </source>
</evidence>
<evidence type="ECO:0000256" key="7">
    <source>
        <dbReference type="ARBA" id="ARBA00022989"/>
    </source>
</evidence>
<dbReference type="SUPFAM" id="SSF63712">
    <property type="entry name" value="Nicotinic receptor ligand binding domain-like"/>
    <property type="match status" value="1"/>
</dbReference>
<dbReference type="Proteomes" id="UP000887569">
    <property type="component" value="Unplaced"/>
</dbReference>
<keyword evidence="6 12" id="KW-0732">Signal</keyword>
<keyword evidence="9 11" id="KW-0472">Membrane</keyword>
<dbReference type="Pfam" id="PF02931">
    <property type="entry name" value="Neur_chan_LBD"/>
    <property type="match status" value="1"/>
</dbReference>
<evidence type="ECO:0000259" key="13">
    <source>
        <dbReference type="Pfam" id="PF02931"/>
    </source>
</evidence>
<evidence type="ECO:0000256" key="10">
    <source>
        <dbReference type="ARBA" id="ARBA00023303"/>
    </source>
</evidence>
<keyword evidence="7 11" id="KW-1133">Transmembrane helix</keyword>
<accession>A0A915AET2</accession>
<evidence type="ECO:0000256" key="9">
    <source>
        <dbReference type="ARBA" id="ARBA00023136"/>
    </source>
</evidence>
<dbReference type="InterPro" id="IPR036734">
    <property type="entry name" value="Neur_chan_lig-bd_sf"/>
</dbReference>
<evidence type="ECO:0000256" key="11">
    <source>
        <dbReference type="SAM" id="Phobius"/>
    </source>
</evidence>
<dbReference type="InterPro" id="IPR006201">
    <property type="entry name" value="Neur_channel"/>
</dbReference>
<dbReference type="Pfam" id="PF02932">
    <property type="entry name" value="Neur_chan_memb"/>
    <property type="match status" value="1"/>
</dbReference>
<evidence type="ECO:0000256" key="5">
    <source>
        <dbReference type="ARBA" id="ARBA00022692"/>
    </source>
</evidence>
<feature type="signal peptide" evidence="12">
    <location>
        <begin position="1"/>
        <end position="21"/>
    </location>
</feature>
<evidence type="ECO:0000256" key="12">
    <source>
        <dbReference type="SAM" id="SignalP"/>
    </source>
</evidence>
<dbReference type="InterPro" id="IPR006029">
    <property type="entry name" value="Neurotrans-gated_channel_TM"/>
</dbReference>
<comment type="subcellular location">
    <subcellularLocation>
        <location evidence="2">Cell membrane</location>
    </subcellularLocation>
    <subcellularLocation>
        <location evidence="1">Membrane</location>
        <topology evidence="1">Multi-pass membrane protein</topology>
    </subcellularLocation>
</comment>
<evidence type="ECO:0000256" key="6">
    <source>
        <dbReference type="ARBA" id="ARBA00022729"/>
    </source>
</evidence>
<protein>
    <submittedName>
        <fullName evidence="16">Neurotransmitter-gated ion-channel ligand-binding domain-containing protein</fullName>
    </submittedName>
</protein>
<proteinExistence type="predicted"/>
<evidence type="ECO:0000256" key="1">
    <source>
        <dbReference type="ARBA" id="ARBA00004141"/>
    </source>
</evidence>
<keyword evidence="15" id="KW-1185">Reference proteome</keyword>
<feature type="transmembrane region" description="Helical" evidence="11">
    <location>
        <begin position="271"/>
        <end position="292"/>
    </location>
</feature>
<feature type="transmembrane region" description="Helical" evidence="11">
    <location>
        <begin position="304"/>
        <end position="326"/>
    </location>
</feature>
<dbReference type="SUPFAM" id="SSF90112">
    <property type="entry name" value="Neurotransmitter-gated ion-channel transmembrane pore"/>
    <property type="match status" value="1"/>
</dbReference>
<evidence type="ECO:0000313" key="16">
    <source>
        <dbReference type="WBParaSite" id="PgR004_g103_t01"/>
    </source>
</evidence>
<dbReference type="GO" id="GO:0005886">
    <property type="term" value="C:plasma membrane"/>
    <property type="evidence" value="ECO:0007669"/>
    <property type="project" value="UniProtKB-SubCell"/>
</dbReference>
<keyword evidence="8" id="KW-0406">Ion transport</keyword>
<dbReference type="InterPro" id="IPR038050">
    <property type="entry name" value="Neuro_actylchol_rec"/>
</dbReference>
<evidence type="ECO:0000256" key="4">
    <source>
        <dbReference type="ARBA" id="ARBA00022475"/>
    </source>
</evidence>
<reference evidence="16" key="1">
    <citation type="submission" date="2022-11" db="UniProtKB">
        <authorList>
            <consortium name="WormBaseParasite"/>
        </authorList>
    </citation>
    <scope>IDENTIFICATION</scope>
</reference>